<proteinExistence type="predicted"/>
<dbReference type="Proteomes" id="UP001501005">
    <property type="component" value="Unassembled WGS sequence"/>
</dbReference>
<organism evidence="3 4">
    <name type="scientific">Streptomyces thermoalcalitolerans</name>
    <dbReference type="NCBI Taxonomy" id="65605"/>
    <lineage>
        <taxon>Bacteria</taxon>
        <taxon>Bacillati</taxon>
        <taxon>Actinomycetota</taxon>
        <taxon>Actinomycetes</taxon>
        <taxon>Kitasatosporales</taxon>
        <taxon>Streptomycetaceae</taxon>
        <taxon>Streptomyces</taxon>
    </lineage>
</organism>
<comment type="caution">
    <text evidence="3">The sequence shown here is derived from an EMBL/GenBank/DDBJ whole genome shotgun (WGS) entry which is preliminary data.</text>
</comment>
<keyword evidence="4" id="KW-1185">Reference proteome</keyword>
<dbReference type="EMBL" id="BAAAHG010000019">
    <property type="protein sequence ID" value="GAA0914234.1"/>
    <property type="molecule type" value="Genomic_DNA"/>
</dbReference>
<feature type="region of interest" description="Disordered" evidence="2">
    <location>
        <begin position="138"/>
        <end position="207"/>
    </location>
</feature>
<accession>A0ABP3Z6J5</accession>
<dbReference type="InterPro" id="IPR013762">
    <property type="entry name" value="Integrase-like_cat_sf"/>
</dbReference>
<name>A0ABP3Z6J5_9ACTN</name>
<dbReference type="SUPFAM" id="SSF56349">
    <property type="entry name" value="DNA breaking-rejoining enzymes"/>
    <property type="match status" value="1"/>
</dbReference>
<evidence type="ECO:0000256" key="1">
    <source>
        <dbReference type="ARBA" id="ARBA00023172"/>
    </source>
</evidence>
<dbReference type="RefSeq" id="WP_344049870.1">
    <property type="nucleotide sequence ID" value="NZ_BAAAHG010000019.1"/>
</dbReference>
<dbReference type="InterPro" id="IPR011010">
    <property type="entry name" value="DNA_brk_join_enz"/>
</dbReference>
<evidence type="ECO:0000313" key="4">
    <source>
        <dbReference type="Proteomes" id="UP001501005"/>
    </source>
</evidence>
<dbReference type="Gene3D" id="1.10.443.10">
    <property type="entry name" value="Intergrase catalytic core"/>
    <property type="match status" value="1"/>
</dbReference>
<protein>
    <submittedName>
        <fullName evidence="3">Uncharacterized protein</fullName>
    </submittedName>
</protein>
<sequence length="207" mass="22865">MAVPCTTATFTEYGRHLMARGLKVSTIKNCMSRIRTAMPPGKKPDNSLYLRLLANYRKTNKRALRVRQAFPLTLPYVVPMMEKAEADGRPIGIRDAAMFAFGYLFLGRSIEDVDLIIEDLTVMDDRVVVWLAEDKTHKERGADGHAQGPTGHPARPANAPLAGLPGRAGHHDRTLVPASPQKRYACVGGDPGEDGHEAWRAPAWARR</sequence>
<keyword evidence="1" id="KW-0233">DNA recombination</keyword>
<evidence type="ECO:0000313" key="3">
    <source>
        <dbReference type="EMBL" id="GAA0914234.1"/>
    </source>
</evidence>
<evidence type="ECO:0000256" key="2">
    <source>
        <dbReference type="SAM" id="MobiDB-lite"/>
    </source>
</evidence>
<gene>
    <name evidence="3" type="ORF">GCM10009549_28500</name>
</gene>
<reference evidence="4" key="1">
    <citation type="journal article" date="2019" name="Int. J. Syst. Evol. Microbiol.">
        <title>The Global Catalogue of Microorganisms (GCM) 10K type strain sequencing project: providing services to taxonomists for standard genome sequencing and annotation.</title>
        <authorList>
            <consortium name="The Broad Institute Genomics Platform"/>
            <consortium name="The Broad Institute Genome Sequencing Center for Infectious Disease"/>
            <person name="Wu L."/>
            <person name="Ma J."/>
        </authorList>
    </citation>
    <scope>NUCLEOTIDE SEQUENCE [LARGE SCALE GENOMIC DNA]</scope>
    <source>
        <strain evidence="4">JCM 10673</strain>
    </source>
</reference>